<protein>
    <submittedName>
        <fullName evidence="1">Uncharacterized protein</fullName>
    </submittedName>
</protein>
<proteinExistence type="predicted"/>
<keyword evidence="2" id="KW-1185">Reference proteome</keyword>
<dbReference type="RefSeq" id="WP_359204010.1">
    <property type="nucleotide sequence ID" value="NZ_JBEZAM010000002.1"/>
</dbReference>
<name>A0ABV3CPW9_STREX</name>
<sequence>MLEPLLKVFRDRSSTKYSCGETVEAAAAVRQVAELDDVLTARVAGVHDGRRLVPVVLETAARRVPVQVVARGAAEVL</sequence>
<gene>
    <name evidence="1" type="ORF">AB0A76_03415</name>
</gene>
<dbReference type="EMBL" id="JBEZAM010000002">
    <property type="protein sequence ID" value="MEU7292247.1"/>
    <property type="molecule type" value="Genomic_DNA"/>
</dbReference>
<evidence type="ECO:0000313" key="1">
    <source>
        <dbReference type="EMBL" id="MEU7292247.1"/>
    </source>
</evidence>
<dbReference type="Proteomes" id="UP001551210">
    <property type="component" value="Unassembled WGS sequence"/>
</dbReference>
<organism evidence="1 2">
    <name type="scientific">Streptomyces exfoliatus</name>
    <name type="common">Streptomyces hydrogenans</name>
    <dbReference type="NCBI Taxonomy" id="1905"/>
    <lineage>
        <taxon>Bacteria</taxon>
        <taxon>Bacillati</taxon>
        <taxon>Actinomycetota</taxon>
        <taxon>Actinomycetes</taxon>
        <taxon>Kitasatosporales</taxon>
        <taxon>Streptomycetaceae</taxon>
        <taxon>Streptomyces</taxon>
    </lineage>
</organism>
<comment type="caution">
    <text evidence="1">The sequence shown here is derived from an EMBL/GenBank/DDBJ whole genome shotgun (WGS) entry which is preliminary data.</text>
</comment>
<reference evidence="1 2" key="1">
    <citation type="submission" date="2024-06" db="EMBL/GenBank/DDBJ databases">
        <title>The Natural Products Discovery Center: Release of the First 8490 Sequenced Strains for Exploring Actinobacteria Biosynthetic Diversity.</title>
        <authorList>
            <person name="Kalkreuter E."/>
            <person name="Kautsar S.A."/>
            <person name="Yang D."/>
            <person name="Bader C.D."/>
            <person name="Teijaro C.N."/>
            <person name="Fluegel L."/>
            <person name="Davis C.M."/>
            <person name="Simpson J.R."/>
            <person name="Lauterbach L."/>
            <person name="Steele A.D."/>
            <person name="Gui C."/>
            <person name="Meng S."/>
            <person name="Li G."/>
            <person name="Viehrig K."/>
            <person name="Ye F."/>
            <person name="Su P."/>
            <person name="Kiefer A.F."/>
            <person name="Nichols A."/>
            <person name="Cepeda A.J."/>
            <person name="Yan W."/>
            <person name="Fan B."/>
            <person name="Jiang Y."/>
            <person name="Adhikari A."/>
            <person name="Zheng C.-J."/>
            <person name="Schuster L."/>
            <person name="Cowan T.M."/>
            <person name="Smanski M.J."/>
            <person name="Chevrette M.G."/>
            <person name="De Carvalho L.P.S."/>
            <person name="Shen B."/>
        </authorList>
    </citation>
    <scope>NUCLEOTIDE SEQUENCE [LARGE SCALE GENOMIC DNA]</scope>
    <source>
        <strain evidence="1 2">NPDC045705</strain>
    </source>
</reference>
<evidence type="ECO:0000313" key="2">
    <source>
        <dbReference type="Proteomes" id="UP001551210"/>
    </source>
</evidence>
<accession>A0ABV3CPW9</accession>